<protein>
    <recommendedName>
        <fullName evidence="5">Alpha-amylase</fullName>
        <ecNumber evidence="5">3.2.1.1</ecNumber>
    </recommendedName>
</protein>
<dbReference type="Gene3D" id="3.20.20.80">
    <property type="entry name" value="Glycosidases"/>
    <property type="match status" value="1"/>
</dbReference>
<dbReference type="InterPro" id="IPR006046">
    <property type="entry name" value="Alpha_amylase"/>
</dbReference>
<dbReference type="EC" id="3.2.1.1" evidence="5"/>
<comment type="catalytic activity">
    <reaction evidence="5">
        <text>Endohydrolysis of (1-&gt;4)-alpha-D-glucosidic linkages in polysaccharides containing three or more (1-&gt;4)-alpha-linked D-glucose units.</text>
        <dbReference type="EC" id="3.2.1.1"/>
    </reaction>
</comment>
<feature type="domain" description="Glycosyl hydrolase family 13 catalytic" evidence="7">
    <location>
        <begin position="79"/>
        <end position="473"/>
    </location>
</feature>
<dbReference type="PRINTS" id="PR00110">
    <property type="entry name" value="ALPHAAMYLASE"/>
</dbReference>
<dbReference type="AlphaFoldDB" id="E0I7R7"/>
<keyword evidence="9" id="KW-1185">Reference proteome</keyword>
<evidence type="ECO:0000256" key="3">
    <source>
        <dbReference type="ARBA" id="ARBA00023295"/>
    </source>
</evidence>
<proteinExistence type="inferred from homology"/>
<dbReference type="EMBL" id="AEDD01000004">
    <property type="protein sequence ID" value="EFM11222.1"/>
    <property type="molecule type" value="Genomic_DNA"/>
</dbReference>
<dbReference type="InterPro" id="IPR045857">
    <property type="entry name" value="O16G_dom_2"/>
</dbReference>
<keyword evidence="5" id="KW-0119">Carbohydrate metabolism</keyword>
<dbReference type="GO" id="GO:0004556">
    <property type="term" value="F:alpha-amylase activity"/>
    <property type="evidence" value="ECO:0007669"/>
    <property type="project" value="UniProtKB-UniRule"/>
</dbReference>
<dbReference type="Pfam" id="PF23915">
    <property type="entry name" value="SusG_C"/>
    <property type="match status" value="1"/>
</dbReference>
<dbReference type="PANTHER" id="PTHR10357:SF179">
    <property type="entry name" value="NEUTRAL AND BASIC AMINO ACID TRANSPORT PROTEIN RBAT"/>
    <property type="match status" value="1"/>
</dbReference>
<dbReference type="InterPro" id="IPR006047">
    <property type="entry name" value="GH13_cat_dom"/>
</dbReference>
<dbReference type="SMART" id="SM00642">
    <property type="entry name" value="Aamy"/>
    <property type="match status" value="1"/>
</dbReference>
<dbReference type="PROSITE" id="PS51257">
    <property type="entry name" value="PROKAR_LIPOPROTEIN"/>
    <property type="match status" value="1"/>
</dbReference>
<reference evidence="8 9" key="1">
    <citation type="submission" date="2010-07" db="EMBL/GenBank/DDBJ databases">
        <title>The draft genome of Paenibacillus curdlanolyticus YK9.</title>
        <authorList>
            <consortium name="US DOE Joint Genome Institute (JGI-PGF)"/>
            <person name="Lucas S."/>
            <person name="Copeland A."/>
            <person name="Lapidus A."/>
            <person name="Cheng J.-F."/>
            <person name="Bruce D."/>
            <person name="Goodwin L."/>
            <person name="Pitluck S."/>
            <person name="Land M.L."/>
            <person name="Hauser L."/>
            <person name="Chang Y.-J."/>
            <person name="Jeffries C."/>
            <person name="Anderson I.J."/>
            <person name="Johnson E."/>
            <person name="Loganathan U."/>
            <person name="Mulhopadhyay B."/>
            <person name="Kyrpides N."/>
            <person name="Woyke T.J."/>
        </authorList>
    </citation>
    <scope>NUCLEOTIDE SEQUENCE [LARGE SCALE GENOMIC DNA]</scope>
    <source>
        <strain evidence="8 9">YK9</strain>
    </source>
</reference>
<gene>
    <name evidence="8" type="ORF">PaecuDRAFT_1668</name>
</gene>
<dbReference type="Gene3D" id="2.60.40.1180">
    <property type="entry name" value="Golgi alpha-mannosidase II"/>
    <property type="match status" value="1"/>
</dbReference>
<dbReference type="InterPro" id="IPR056300">
    <property type="entry name" value="SusG-like_C"/>
</dbReference>
<keyword evidence="6" id="KW-0732">Signal</keyword>
<dbReference type="GO" id="GO:0009313">
    <property type="term" value="P:oligosaccharide catabolic process"/>
    <property type="evidence" value="ECO:0007669"/>
    <property type="project" value="TreeGrafter"/>
</dbReference>
<dbReference type="InterPro" id="IPR013780">
    <property type="entry name" value="Glyco_hydro_b"/>
</dbReference>
<sequence length="559" mass="61614">MRSRSSKRAGRLAGLSLALLLASALLLSACSDSGAQDKQDQAVAPKTEAGNAAAVKEPEGFAFTDTMAPMGHSSGVWYELFVRSFNDSNGDGVGDLNGVTNKLDYLQELGIKGIWLMPINPSPSYHGYDVTDQYAVNPDYGTLDDLKRLLDEAHKRGIKVIMDLVVNHTSSKHPWFLDSAKGKDSKHRDWYTWAEDKEISLSSLGPSGQPVLHASGKSHYLGMFSQDMPDLNFDNPEVRQEMVKVGQFWLKFGMDGLRLDAAKHIYEDFQSSVDDPQTSVKNKAWWQEFRQGMDAVNKDAYLIGEIWDSMSVVGPFLDHALNSGFNFDLSKILLDSAKNERANEVGSTLNRMFTYFSKQSAGAFVDAPFLSNHDGNRVMSEVGSDPNHARMAAAMLLTMPGNPFLYYGEEVGMEGMKPDERLREPMIWAADRKSDGQTTWEAASSNGNTVSVAEQLKDPNSMFNFYKKLISWRYEEPALGDGGIAPFEIANEGVLAYGRVSGDTTLLVVHNLTATKQAVDLNANGEVPFTKVRFQSVDEGIALQGGQLELPPYSTVILQ</sequence>
<evidence type="ECO:0000256" key="2">
    <source>
        <dbReference type="ARBA" id="ARBA00022801"/>
    </source>
</evidence>
<dbReference type="CDD" id="cd11316">
    <property type="entry name" value="AmyAc_bac2_AmyA"/>
    <property type="match status" value="1"/>
</dbReference>
<dbReference type="SUPFAM" id="SSF51011">
    <property type="entry name" value="Glycosyl hydrolase domain"/>
    <property type="match status" value="1"/>
</dbReference>
<feature type="chain" id="PRO_5003136149" description="Alpha-amylase" evidence="6">
    <location>
        <begin position="36"/>
        <end position="559"/>
    </location>
</feature>
<evidence type="ECO:0000256" key="5">
    <source>
        <dbReference type="RuleBase" id="RU361134"/>
    </source>
</evidence>
<keyword evidence="2 5" id="KW-0378">Hydrolase</keyword>
<dbReference type="RefSeq" id="WP_006037679.1">
    <property type="nucleotide sequence ID" value="NZ_AEDD01000004.1"/>
</dbReference>
<feature type="signal peptide" evidence="6">
    <location>
        <begin position="1"/>
        <end position="35"/>
    </location>
</feature>
<evidence type="ECO:0000256" key="4">
    <source>
        <dbReference type="RuleBase" id="RU003615"/>
    </source>
</evidence>
<evidence type="ECO:0000259" key="7">
    <source>
        <dbReference type="SMART" id="SM00642"/>
    </source>
</evidence>
<dbReference type="OrthoDB" id="9805159at2"/>
<dbReference type="Gene3D" id="3.90.400.10">
    <property type="entry name" value="Oligo-1,6-glucosidase, Domain 2"/>
    <property type="match status" value="1"/>
</dbReference>
<comment type="similarity">
    <text evidence="1 4">Belongs to the glycosyl hydrolase 13 family.</text>
</comment>
<evidence type="ECO:0000256" key="1">
    <source>
        <dbReference type="ARBA" id="ARBA00008061"/>
    </source>
</evidence>
<organism evidence="8 9">
    <name type="scientific">Paenibacillus curdlanolyticus YK9</name>
    <dbReference type="NCBI Taxonomy" id="717606"/>
    <lineage>
        <taxon>Bacteria</taxon>
        <taxon>Bacillati</taxon>
        <taxon>Bacillota</taxon>
        <taxon>Bacilli</taxon>
        <taxon>Bacillales</taxon>
        <taxon>Paenibacillaceae</taxon>
        <taxon>Paenibacillus</taxon>
    </lineage>
</organism>
<dbReference type="STRING" id="717606.PaecuDRAFT_1668"/>
<dbReference type="SUPFAM" id="SSF51445">
    <property type="entry name" value="(Trans)glycosidases"/>
    <property type="match status" value="1"/>
</dbReference>
<evidence type="ECO:0000256" key="6">
    <source>
        <dbReference type="SAM" id="SignalP"/>
    </source>
</evidence>
<dbReference type="Pfam" id="PF00128">
    <property type="entry name" value="Alpha-amylase"/>
    <property type="match status" value="1"/>
</dbReference>
<dbReference type="Proteomes" id="UP000005387">
    <property type="component" value="Unassembled WGS sequence"/>
</dbReference>
<name>E0I7R7_9BACL</name>
<dbReference type="eggNOG" id="COG0366">
    <property type="taxonomic scope" value="Bacteria"/>
</dbReference>
<evidence type="ECO:0000313" key="8">
    <source>
        <dbReference type="EMBL" id="EFM11222.1"/>
    </source>
</evidence>
<accession>E0I7R7</accession>
<dbReference type="InterPro" id="IPR017853">
    <property type="entry name" value="GH"/>
</dbReference>
<dbReference type="PANTHER" id="PTHR10357">
    <property type="entry name" value="ALPHA-AMYLASE FAMILY MEMBER"/>
    <property type="match status" value="1"/>
</dbReference>
<evidence type="ECO:0000313" key="9">
    <source>
        <dbReference type="Proteomes" id="UP000005387"/>
    </source>
</evidence>
<keyword evidence="3 5" id="KW-0326">Glycosidase</keyword>
<dbReference type="GO" id="GO:0043169">
    <property type="term" value="F:cation binding"/>
    <property type="evidence" value="ECO:0007669"/>
    <property type="project" value="InterPro"/>
</dbReference>